<protein>
    <recommendedName>
        <fullName evidence="2">Cep192-like domain-containing protein</fullName>
    </recommendedName>
</protein>
<feature type="region of interest" description="Disordered" evidence="1">
    <location>
        <begin position="823"/>
        <end position="851"/>
    </location>
</feature>
<keyword evidence="4" id="KW-1185">Reference proteome</keyword>
<evidence type="ECO:0000313" key="3">
    <source>
        <dbReference type="EMBL" id="KAG7502888.1"/>
    </source>
</evidence>
<dbReference type="Pfam" id="PF22067">
    <property type="entry name" value="Cep192_D3"/>
    <property type="match status" value="1"/>
</dbReference>
<gene>
    <name evidence="3" type="ORF">JOB18_028203</name>
</gene>
<dbReference type="EMBL" id="JAGKHQ010000012">
    <property type="protein sequence ID" value="KAG7502888.1"/>
    <property type="molecule type" value="Genomic_DNA"/>
</dbReference>
<sequence>MEVASAAPQTVPEPLRSRRTPLPLSQLVERSRGRAHIPNYLLDSKIYTKLQRNSLIEADPPELHFSGFEPGKDCVKILKLINVSCEVMNIHIIPTQTKHFQTSYTKKFRLIPGLAYTLRIQFCPNEWRYFYDCVRVHCEGEENLLIPVHAYPVIDDLHIPPHIDLSAVPLGHSVSRVIPLRCSCPIDFEFQVHVIQPHEAFSIHPLTGVIPAHGEVKLTVTFKPSQYETCQVTMQLLISQFNTKPFLCTVTGRCAPLSALSQVERKSGHGDTACPEPSAVGQLPPRSKTKVRSTKDAGKLKRDQRVLKPPVDVCTPSGVAKMLMKDTNKLSAKALREALSCGSASGLHNKQMKEALFLKKLHQNVKENDNHLRWKSHVGKEPVSEKSRRQILEHRQDRRGDMRQVFAAGQTEVFSTRVQCEAGQAPGGAPTFHFHSTFHLELRHRAVGLLQQAARKVVIRCRANRRLACLKKHTKNLPPPSPLQKVKEKETTACDEKIPPDKVFPSSFPVFSMDDEPLALSGLVTAPTAPVDVDVTMCVPLFKLQVPQRYKLMDYKPVSTWEAFTSYVPATLARPLRSGPQDDVQPPCPSTEQKKKQQQTPPPPPETEEDAVESLASVSLSFTVPEALLRPLPANPLRIFNPAPGLQTYKPTPKYMETDLEFYLSPLPRYTVPESNICTRTQTLQRKLLHHKEVIEGVMTWKDFDSLTFKCLSDKPGLITAGWSRSVDYNTDVLPLTGPCPLSAPLDDVSTLMDKECEGSGVQLTPAMIRAQFLPGDALVSRSNRAAGAAGRQQTEVRVEAASRRVFNQMGRRVTARLKQLGAANGAAHPPCGDREEAKTPAHSDNATQRRSVVVALNRPATPQGRGLNPSDKDTRSFLIRSQISPLLDFMSLSGAVPELIVMRITRLKSDVRQQLQ</sequence>
<reference evidence="3 4" key="1">
    <citation type="journal article" date="2021" name="Sci. Rep.">
        <title>Chromosome anchoring in Senegalese sole (Solea senegalensis) reveals sex-associated markers and genome rearrangements in flatfish.</title>
        <authorList>
            <person name="Guerrero-Cozar I."/>
            <person name="Gomez-Garrido J."/>
            <person name="Berbel C."/>
            <person name="Martinez-Blanch J.F."/>
            <person name="Alioto T."/>
            <person name="Claros M.G."/>
            <person name="Gagnaire P.A."/>
            <person name="Manchado M."/>
        </authorList>
    </citation>
    <scope>NUCLEOTIDE SEQUENCE [LARGE SCALE GENOMIC DNA]</scope>
    <source>
        <strain evidence="3">Sse05_10M</strain>
    </source>
</reference>
<dbReference type="GO" id="GO:0044458">
    <property type="term" value="P:motile cilium assembly"/>
    <property type="evidence" value="ECO:0007669"/>
    <property type="project" value="TreeGrafter"/>
</dbReference>
<organism evidence="3 4">
    <name type="scientific">Solea senegalensis</name>
    <name type="common">Senegalese sole</name>
    <dbReference type="NCBI Taxonomy" id="28829"/>
    <lineage>
        <taxon>Eukaryota</taxon>
        <taxon>Metazoa</taxon>
        <taxon>Chordata</taxon>
        <taxon>Craniata</taxon>
        <taxon>Vertebrata</taxon>
        <taxon>Euteleostomi</taxon>
        <taxon>Actinopterygii</taxon>
        <taxon>Neopterygii</taxon>
        <taxon>Teleostei</taxon>
        <taxon>Neoteleostei</taxon>
        <taxon>Acanthomorphata</taxon>
        <taxon>Carangaria</taxon>
        <taxon>Pleuronectiformes</taxon>
        <taxon>Pleuronectoidei</taxon>
        <taxon>Soleidae</taxon>
        <taxon>Solea</taxon>
    </lineage>
</organism>
<dbReference type="GO" id="GO:0097729">
    <property type="term" value="C:9+2 motile cilium"/>
    <property type="evidence" value="ECO:0007669"/>
    <property type="project" value="TreeGrafter"/>
</dbReference>
<feature type="domain" description="Cep192-like" evidence="2">
    <location>
        <begin position="165"/>
        <end position="252"/>
    </location>
</feature>
<dbReference type="InterPro" id="IPR029676">
    <property type="entry name" value="CFAP221"/>
</dbReference>
<dbReference type="InterPro" id="IPR054089">
    <property type="entry name" value="Cep192-like_D3"/>
</dbReference>
<dbReference type="AlphaFoldDB" id="A0AAV6RDV0"/>
<evidence type="ECO:0000313" key="4">
    <source>
        <dbReference type="Proteomes" id="UP000693946"/>
    </source>
</evidence>
<feature type="region of interest" description="Disordered" evidence="1">
    <location>
        <begin position="1"/>
        <end position="23"/>
    </location>
</feature>
<dbReference type="PANTHER" id="PTHR46500">
    <property type="entry name" value="CILIA- AND FLAGELLA-ASSOCIATED PROTEIN 221"/>
    <property type="match status" value="1"/>
</dbReference>
<name>A0AAV6RDV0_SOLSE</name>
<evidence type="ECO:0000256" key="1">
    <source>
        <dbReference type="SAM" id="MobiDB-lite"/>
    </source>
</evidence>
<accession>A0AAV6RDV0</accession>
<feature type="region of interest" description="Disordered" evidence="1">
    <location>
        <begin position="267"/>
        <end position="300"/>
    </location>
</feature>
<evidence type="ECO:0000259" key="2">
    <source>
        <dbReference type="Pfam" id="PF22067"/>
    </source>
</evidence>
<feature type="region of interest" description="Disordered" evidence="1">
    <location>
        <begin position="574"/>
        <end position="614"/>
    </location>
</feature>
<dbReference type="PANTHER" id="PTHR46500:SF1">
    <property type="entry name" value="CILIA- AND FLAGELLA-ASSOCIATED PROTEIN 221"/>
    <property type="match status" value="1"/>
</dbReference>
<dbReference type="GO" id="GO:0003341">
    <property type="term" value="P:cilium movement"/>
    <property type="evidence" value="ECO:0007669"/>
    <property type="project" value="InterPro"/>
</dbReference>
<feature type="compositionally biased region" description="Basic and acidic residues" evidence="1">
    <location>
        <begin position="832"/>
        <end position="842"/>
    </location>
</feature>
<comment type="caution">
    <text evidence="3">The sequence shown here is derived from an EMBL/GenBank/DDBJ whole genome shotgun (WGS) entry which is preliminary data.</text>
</comment>
<proteinExistence type="predicted"/>
<dbReference type="Proteomes" id="UP000693946">
    <property type="component" value="Linkage Group LG2"/>
</dbReference>